<accession>A0ABT2K351</accession>
<feature type="transmembrane region" description="Helical" evidence="1">
    <location>
        <begin position="46"/>
        <end position="65"/>
    </location>
</feature>
<keyword evidence="1" id="KW-1133">Transmembrane helix</keyword>
<comment type="caution">
    <text evidence="2">The sequence shown here is derived from an EMBL/GenBank/DDBJ whole genome shotgun (WGS) entry which is preliminary data.</text>
</comment>
<name>A0ABT2K351_9ACTN</name>
<protein>
    <submittedName>
        <fullName evidence="2">Uncharacterized protein</fullName>
    </submittedName>
</protein>
<dbReference type="EMBL" id="JAJAGO010000023">
    <property type="protein sequence ID" value="MCT2594599.1"/>
    <property type="molecule type" value="Genomic_DNA"/>
</dbReference>
<reference evidence="2 3" key="1">
    <citation type="submission" date="2021-10" db="EMBL/GenBank/DDBJ databases">
        <title>Streptomyces gossypii sp. nov., isolated from soil collected from cotton field.</title>
        <authorList>
            <person name="Ge X."/>
            <person name="Chen X."/>
            <person name="Liu W."/>
        </authorList>
    </citation>
    <scope>NUCLEOTIDE SEQUENCE [LARGE SCALE GENOMIC DNA]</scope>
    <source>
        <strain evidence="2 3">N2-109</strain>
    </source>
</reference>
<sequence>MSFPDRKQEEVRKMLDTATVPIPPDLGTRAAFRGGRLRRRRHALRTVLWTLAFLAAVAFAAWAVAVEPWIAPPATTPPLEGW</sequence>
<keyword evidence="3" id="KW-1185">Reference proteome</keyword>
<dbReference type="RefSeq" id="WP_260221945.1">
    <property type="nucleotide sequence ID" value="NZ_JAJAGO010000023.1"/>
</dbReference>
<organism evidence="2 3">
    <name type="scientific">Streptomyces gossypii</name>
    <dbReference type="NCBI Taxonomy" id="2883101"/>
    <lineage>
        <taxon>Bacteria</taxon>
        <taxon>Bacillati</taxon>
        <taxon>Actinomycetota</taxon>
        <taxon>Actinomycetes</taxon>
        <taxon>Kitasatosporales</taxon>
        <taxon>Streptomycetaceae</taxon>
        <taxon>Streptomyces</taxon>
    </lineage>
</organism>
<gene>
    <name evidence="2" type="ORF">LHJ74_32615</name>
</gene>
<keyword evidence="1" id="KW-0472">Membrane</keyword>
<evidence type="ECO:0000313" key="3">
    <source>
        <dbReference type="Proteomes" id="UP001156389"/>
    </source>
</evidence>
<proteinExistence type="predicted"/>
<evidence type="ECO:0000313" key="2">
    <source>
        <dbReference type="EMBL" id="MCT2594599.1"/>
    </source>
</evidence>
<dbReference type="Proteomes" id="UP001156389">
    <property type="component" value="Unassembled WGS sequence"/>
</dbReference>
<evidence type="ECO:0000256" key="1">
    <source>
        <dbReference type="SAM" id="Phobius"/>
    </source>
</evidence>
<keyword evidence="1" id="KW-0812">Transmembrane</keyword>